<proteinExistence type="predicted"/>
<reference evidence="1 2" key="3">
    <citation type="journal article" date="2013" name="Rice">
        <title>Improvement of the Oryza sativa Nipponbare reference genome using next generation sequence and optical map data.</title>
        <authorList>
            <person name="Kawahara Y."/>
            <person name="de la Bastide M."/>
            <person name="Hamilton J.P."/>
            <person name="Kanamori H."/>
            <person name="McCombie W.R."/>
            <person name="Ouyang S."/>
            <person name="Schwartz D.C."/>
            <person name="Tanaka T."/>
            <person name="Wu J."/>
            <person name="Zhou S."/>
            <person name="Childs K.L."/>
            <person name="Davidson R.M."/>
            <person name="Lin H."/>
            <person name="Quesada-Ocampo L."/>
            <person name="Vaillancourt B."/>
            <person name="Sakai H."/>
            <person name="Lee S.S."/>
            <person name="Kim J."/>
            <person name="Numa H."/>
            <person name="Itoh T."/>
            <person name="Buell C.R."/>
            <person name="Matsumoto T."/>
        </authorList>
    </citation>
    <scope>NUCLEOTIDE SEQUENCE [LARGE SCALE GENOMIC DNA]</scope>
    <source>
        <strain evidence="2">cv. Nipponbare</strain>
    </source>
</reference>
<reference evidence="1 2" key="2">
    <citation type="journal article" date="2013" name="Plant Cell Physiol.">
        <title>Rice Annotation Project Database (RAP-DB): an integrative and interactive database for rice genomics.</title>
        <authorList>
            <person name="Sakai H."/>
            <person name="Lee S.S."/>
            <person name="Tanaka T."/>
            <person name="Numa H."/>
            <person name="Kim J."/>
            <person name="Kawahara Y."/>
            <person name="Wakimoto H."/>
            <person name="Yang C.C."/>
            <person name="Iwamoto M."/>
            <person name="Abe T."/>
            <person name="Yamada Y."/>
            <person name="Muto A."/>
            <person name="Inokuchi H."/>
            <person name="Ikemura T."/>
            <person name="Matsumoto T."/>
            <person name="Sasaki T."/>
            <person name="Itoh T."/>
        </authorList>
    </citation>
    <scope>NUCLEOTIDE SEQUENCE [LARGE SCALE GENOMIC DNA]</scope>
    <source>
        <strain evidence="2">cv. Nipponbare</strain>
    </source>
</reference>
<gene>
    <name evidence="1" type="ordered locus">Os11g0307950</name>
    <name evidence="1" type="ORF">OSNPB_110307950</name>
</gene>
<sequence>FTCFCPANANSLLFISQGASHKLVVDIIQNRGDKLEPIICSFLCSMQFQQRYAGFSHDALRVFGMTNGVKQGLRHQHINFQCDYDSAT</sequence>
<organism evidence="1 2">
    <name type="scientific">Oryza sativa subsp. japonica</name>
    <name type="common">Rice</name>
    <dbReference type="NCBI Taxonomy" id="39947"/>
    <lineage>
        <taxon>Eukaryota</taxon>
        <taxon>Viridiplantae</taxon>
        <taxon>Streptophyta</taxon>
        <taxon>Embryophyta</taxon>
        <taxon>Tracheophyta</taxon>
        <taxon>Spermatophyta</taxon>
        <taxon>Magnoliopsida</taxon>
        <taxon>Liliopsida</taxon>
        <taxon>Poales</taxon>
        <taxon>Poaceae</taxon>
        <taxon>BOP clade</taxon>
        <taxon>Oryzoideae</taxon>
        <taxon>Oryzeae</taxon>
        <taxon>Oryzinae</taxon>
        <taxon>Oryza</taxon>
        <taxon>Oryza sativa</taxon>
    </lineage>
</organism>
<evidence type="ECO:0000313" key="2">
    <source>
        <dbReference type="Proteomes" id="UP000059680"/>
    </source>
</evidence>
<reference evidence="2" key="1">
    <citation type="journal article" date="2005" name="Nature">
        <title>The map-based sequence of the rice genome.</title>
        <authorList>
            <consortium name="International rice genome sequencing project (IRGSP)"/>
            <person name="Matsumoto T."/>
            <person name="Wu J."/>
            <person name="Kanamori H."/>
            <person name="Katayose Y."/>
            <person name="Fujisawa M."/>
            <person name="Namiki N."/>
            <person name="Mizuno H."/>
            <person name="Yamamoto K."/>
            <person name="Antonio B.A."/>
            <person name="Baba T."/>
            <person name="Sakata K."/>
            <person name="Nagamura Y."/>
            <person name="Aoki H."/>
            <person name="Arikawa K."/>
            <person name="Arita K."/>
            <person name="Bito T."/>
            <person name="Chiden Y."/>
            <person name="Fujitsuka N."/>
            <person name="Fukunaka R."/>
            <person name="Hamada M."/>
            <person name="Harada C."/>
            <person name="Hayashi A."/>
            <person name="Hijishita S."/>
            <person name="Honda M."/>
            <person name="Hosokawa S."/>
            <person name="Ichikawa Y."/>
            <person name="Idonuma A."/>
            <person name="Iijima M."/>
            <person name="Ikeda M."/>
            <person name="Ikeno M."/>
            <person name="Ito K."/>
            <person name="Ito S."/>
            <person name="Ito T."/>
            <person name="Ito Y."/>
            <person name="Ito Y."/>
            <person name="Iwabuchi A."/>
            <person name="Kamiya K."/>
            <person name="Karasawa W."/>
            <person name="Kurita K."/>
            <person name="Katagiri S."/>
            <person name="Kikuta A."/>
            <person name="Kobayashi H."/>
            <person name="Kobayashi N."/>
            <person name="Machita K."/>
            <person name="Maehara T."/>
            <person name="Masukawa M."/>
            <person name="Mizubayashi T."/>
            <person name="Mukai Y."/>
            <person name="Nagasaki H."/>
            <person name="Nagata Y."/>
            <person name="Naito S."/>
            <person name="Nakashima M."/>
            <person name="Nakama Y."/>
            <person name="Nakamichi Y."/>
            <person name="Nakamura M."/>
            <person name="Meguro A."/>
            <person name="Negishi M."/>
            <person name="Ohta I."/>
            <person name="Ohta T."/>
            <person name="Okamoto M."/>
            <person name="Ono N."/>
            <person name="Saji S."/>
            <person name="Sakaguchi M."/>
            <person name="Sakai K."/>
            <person name="Shibata M."/>
            <person name="Shimokawa T."/>
            <person name="Song J."/>
            <person name="Takazaki Y."/>
            <person name="Terasawa K."/>
            <person name="Tsugane M."/>
            <person name="Tsuji K."/>
            <person name="Ueda S."/>
            <person name="Waki K."/>
            <person name="Yamagata H."/>
            <person name="Yamamoto M."/>
            <person name="Yamamoto S."/>
            <person name="Yamane H."/>
            <person name="Yoshiki S."/>
            <person name="Yoshihara R."/>
            <person name="Yukawa K."/>
            <person name="Zhong H."/>
            <person name="Yano M."/>
            <person name="Yuan Q."/>
            <person name="Ouyang S."/>
            <person name="Liu J."/>
            <person name="Jones K.M."/>
            <person name="Gansberger K."/>
            <person name="Moffat K."/>
            <person name="Hill J."/>
            <person name="Bera J."/>
            <person name="Fadrosh D."/>
            <person name="Jin S."/>
            <person name="Johri S."/>
            <person name="Kim M."/>
            <person name="Overton L."/>
            <person name="Reardon M."/>
            <person name="Tsitrin T."/>
            <person name="Vuong H."/>
            <person name="Weaver B."/>
            <person name="Ciecko A."/>
            <person name="Tallon L."/>
            <person name="Jackson J."/>
            <person name="Pai G."/>
            <person name="Aken S.V."/>
            <person name="Utterback T."/>
            <person name="Reidmuller S."/>
            <person name="Feldblyum T."/>
            <person name="Hsiao J."/>
            <person name="Zismann V."/>
            <person name="Iobst S."/>
            <person name="de Vazeille A.R."/>
            <person name="Buell C.R."/>
            <person name="Ying K."/>
            <person name="Li Y."/>
            <person name="Lu T."/>
            <person name="Huang Y."/>
            <person name="Zhao Q."/>
            <person name="Feng Q."/>
            <person name="Zhang L."/>
            <person name="Zhu J."/>
            <person name="Weng Q."/>
            <person name="Mu J."/>
            <person name="Lu Y."/>
            <person name="Fan D."/>
            <person name="Liu Y."/>
            <person name="Guan J."/>
            <person name="Zhang Y."/>
            <person name="Yu S."/>
            <person name="Liu X."/>
            <person name="Zhang Y."/>
            <person name="Hong G."/>
            <person name="Han B."/>
            <person name="Choisne N."/>
            <person name="Demange N."/>
            <person name="Orjeda G."/>
            <person name="Samain S."/>
            <person name="Cattolico L."/>
            <person name="Pelletier E."/>
            <person name="Couloux A."/>
            <person name="Segurens B."/>
            <person name="Wincker P."/>
            <person name="D'Hont A."/>
            <person name="Scarpelli C."/>
            <person name="Weissenbach J."/>
            <person name="Salanoubat M."/>
            <person name="Quetier F."/>
            <person name="Yu Y."/>
            <person name="Kim H.R."/>
            <person name="Rambo T."/>
            <person name="Currie J."/>
            <person name="Collura K."/>
            <person name="Luo M."/>
            <person name="Yang T."/>
            <person name="Ammiraju J.S.S."/>
            <person name="Engler F."/>
            <person name="Soderlund C."/>
            <person name="Wing R.A."/>
            <person name="Palmer L.E."/>
            <person name="de la Bastide M."/>
            <person name="Spiegel L."/>
            <person name="Nascimento L."/>
            <person name="Zutavern T."/>
            <person name="O'Shaughnessy A."/>
            <person name="Dike S."/>
            <person name="Dedhia N."/>
            <person name="Preston R."/>
            <person name="Balija V."/>
            <person name="McCombie W.R."/>
            <person name="Chow T."/>
            <person name="Chen H."/>
            <person name="Chung M."/>
            <person name="Chen C."/>
            <person name="Shaw J."/>
            <person name="Wu H."/>
            <person name="Hsiao K."/>
            <person name="Chao Y."/>
            <person name="Chu M."/>
            <person name="Cheng C."/>
            <person name="Hour A."/>
            <person name="Lee P."/>
            <person name="Lin S."/>
            <person name="Lin Y."/>
            <person name="Liou J."/>
            <person name="Liu S."/>
            <person name="Hsing Y."/>
            <person name="Raghuvanshi S."/>
            <person name="Mohanty A."/>
            <person name="Bharti A.K."/>
            <person name="Gaur A."/>
            <person name="Gupta V."/>
            <person name="Kumar D."/>
            <person name="Ravi V."/>
            <person name="Vij S."/>
            <person name="Kapur A."/>
            <person name="Khurana P."/>
            <person name="Khurana P."/>
            <person name="Khurana J.P."/>
            <person name="Tyagi A.K."/>
            <person name="Gaikwad K."/>
            <person name="Singh A."/>
            <person name="Dalal V."/>
            <person name="Srivastava S."/>
            <person name="Dixit A."/>
            <person name="Pal A.K."/>
            <person name="Ghazi I.A."/>
            <person name="Yadav M."/>
            <person name="Pandit A."/>
            <person name="Bhargava A."/>
            <person name="Sureshbabu K."/>
            <person name="Batra K."/>
            <person name="Sharma T.R."/>
            <person name="Mohapatra T."/>
            <person name="Singh N.K."/>
            <person name="Messing J."/>
            <person name="Nelson A.B."/>
            <person name="Fuks G."/>
            <person name="Kavchok S."/>
            <person name="Keizer G."/>
            <person name="Linton E."/>
            <person name="Llaca V."/>
            <person name="Song R."/>
            <person name="Tanyolac B."/>
            <person name="Young S."/>
            <person name="Ho-Il K."/>
            <person name="Hahn J.H."/>
            <person name="Sangsakoo G."/>
            <person name="Vanavichit A."/>
            <person name="de Mattos Luiz.A.T."/>
            <person name="Zimmer P.D."/>
            <person name="Malone G."/>
            <person name="Dellagostin O."/>
            <person name="de Oliveira A.C."/>
            <person name="Bevan M."/>
            <person name="Bancroft I."/>
            <person name="Minx P."/>
            <person name="Cordum H."/>
            <person name="Wilson R."/>
            <person name="Cheng Z."/>
            <person name="Jin W."/>
            <person name="Jiang J."/>
            <person name="Leong S.A."/>
            <person name="Iwama H."/>
            <person name="Gojobori T."/>
            <person name="Itoh T."/>
            <person name="Niimura Y."/>
            <person name="Fujii Y."/>
            <person name="Habara T."/>
            <person name="Sakai H."/>
            <person name="Sato Y."/>
            <person name="Wilson G."/>
            <person name="Kumar K."/>
            <person name="McCouch S."/>
            <person name="Juretic N."/>
            <person name="Hoen D."/>
            <person name="Wright S."/>
            <person name="Bruskiewich R."/>
            <person name="Bureau T."/>
            <person name="Miyao A."/>
            <person name="Hirochika H."/>
            <person name="Nishikawa T."/>
            <person name="Kadowaki K."/>
            <person name="Sugiura M."/>
            <person name="Burr B."/>
            <person name="Sasaki T."/>
        </authorList>
    </citation>
    <scope>NUCLEOTIDE SEQUENCE [LARGE SCALE GENOMIC DNA]</scope>
    <source>
        <strain evidence="2">cv. Nipponbare</strain>
    </source>
</reference>
<dbReference type="EMBL" id="AP014967">
    <property type="protein sequence ID" value="BAT13717.1"/>
    <property type="molecule type" value="Genomic_DNA"/>
</dbReference>
<dbReference type="InParanoid" id="A0A0P0Y1K5"/>
<dbReference type="Gramene" id="Os11t0307950-01">
    <property type="protein sequence ID" value="Os11t0307950-01"/>
    <property type="gene ID" value="Os11g0307950"/>
</dbReference>
<dbReference type="AlphaFoldDB" id="A0A0P0Y1K5"/>
<evidence type="ECO:0000313" key="1">
    <source>
        <dbReference type="EMBL" id="BAT13717.1"/>
    </source>
</evidence>
<protein>
    <submittedName>
        <fullName evidence="1">Os11g0307950 protein</fullName>
    </submittedName>
</protein>
<keyword evidence="2" id="KW-1185">Reference proteome</keyword>
<accession>A0A0P0Y1K5</accession>
<name>A0A0P0Y1K5_ORYSJ</name>
<feature type="non-terminal residue" evidence="1">
    <location>
        <position position="88"/>
    </location>
</feature>
<dbReference type="Proteomes" id="UP000059680">
    <property type="component" value="Chromosome 11"/>
</dbReference>
<dbReference type="PaxDb" id="39947-A0A0P0Y1K5"/>